<keyword evidence="4" id="KW-0378">Hydrolase</keyword>
<dbReference type="Pfam" id="PF00082">
    <property type="entry name" value="Peptidase_S8"/>
    <property type="match status" value="1"/>
</dbReference>
<reference evidence="9 10" key="1">
    <citation type="submission" date="2024-02" db="EMBL/GenBank/DDBJ databases">
        <authorList>
            <person name="Vignale AGUSTIN F."/>
            <person name="Sosa J E."/>
            <person name="Modenutti C."/>
        </authorList>
    </citation>
    <scope>NUCLEOTIDE SEQUENCE [LARGE SCALE GENOMIC DNA]</scope>
</reference>
<dbReference type="Pfam" id="PF17766">
    <property type="entry name" value="fn3_6"/>
    <property type="match status" value="1"/>
</dbReference>
<evidence type="ECO:0000256" key="6">
    <source>
        <dbReference type="PROSITE-ProRule" id="PRU01240"/>
    </source>
</evidence>
<dbReference type="AlphaFoldDB" id="A0ABC8QRI8"/>
<evidence type="ECO:0000259" key="7">
    <source>
        <dbReference type="Pfam" id="PF00082"/>
    </source>
</evidence>
<dbReference type="PROSITE" id="PS51892">
    <property type="entry name" value="SUBTILASE"/>
    <property type="match status" value="1"/>
</dbReference>
<evidence type="ECO:0000256" key="1">
    <source>
        <dbReference type="ARBA" id="ARBA00011073"/>
    </source>
</evidence>
<dbReference type="Gene3D" id="2.60.40.2310">
    <property type="match status" value="1"/>
</dbReference>
<feature type="domain" description="Subtilisin-like protease fibronectin type-III" evidence="8">
    <location>
        <begin position="184"/>
        <end position="287"/>
    </location>
</feature>
<keyword evidence="3" id="KW-0732">Signal</keyword>
<comment type="caution">
    <text evidence="9">The sequence shown here is derived from an EMBL/GenBank/DDBJ whole genome shotgun (WGS) entry which is preliminary data.</text>
</comment>
<protein>
    <submittedName>
        <fullName evidence="9">Uncharacterized protein</fullName>
    </submittedName>
</protein>
<evidence type="ECO:0000256" key="3">
    <source>
        <dbReference type="ARBA" id="ARBA00022729"/>
    </source>
</evidence>
<evidence type="ECO:0000256" key="4">
    <source>
        <dbReference type="ARBA" id="ARBA00022801"/>
    </source>
</evidence>
<sequence length="293" mass="31288">MVLTFVGTKPAPVVASYTSRGPSPSYPGILKPDIMAPGTNIIAAWHADGYSAKIGLNIYLVNDFNVVSGTSMACPHASGIAALLKGAHPEWSPAAIRSAMMITANPFDNTQNLIKDNCQNFEIATPLAMGAGQVDPNCAPDPGLIYDATPQDYVNLLCSMNFTQNQILTITRSNSYPCSNPSADLNYPSFIALFSNKTMGNDILIQKFQTVTNVGDGATTYKVEVAAPKGTVVMVSPDKMVFGQKYEKQRYSVTTHYSGGKNGTVTFGSIVWAEVNGKHTVRSPIVVSPLVVV</sequence>
<dbReference type="PROSITE" id="PS00138">
    <property type="entry name" value="SUBTILASE_SER"/>
    <property type="match status" value="1"/>
</dbReference>
<dbReference type="EMBL" id="CAUOFW020000703">
    <property type="protein sequence ID" value="CAK9135336.1"/>
    <property type="molecule type" value="Genomic_DNA"/>
</dbReference>
<dbReference type="InterPro" id="IPR023828">
    <property type="entry name" value="Peptidase_S8_Ser-AS"/>
</dbReference>
<feature type="domain" description="Peptidase S8/S53" evidence="7">
    <location>
        <begin position="3"/>
        <end position="108"/>
    </location>
</feature>
<dbReference type="GO" id="GO:0006508">
    <property type="term" value="P:proteolysis"/>
    <property type="evidence" value="ECO:0007669"/>
    <property type="project" value="UniProtKB-KW"/>
</dbReference>
<dbReference type="GO" id="GO:0008236">
    <property type="term" value="F:serine-type peptidase activity"/>
    <property type="evidence" value="ECO:0007669"/>
    <property type="project" value="UniProtKB-KW"/>
</dbReference>
<evidence type="ECO:0000256" key="2">
    <source>
        <dbReference type="ARBA" id="ARBA00022670"/>
    </source>
</evidence>
<comment type="caution">
    <text evidence="6">Lacks conserved residue(s) required for the propagation of feature annotation.</text>
</comment>
<dbReference type="Proteomes" id="UP001642360">
    <property type="component" value="Unassembled WGS sequence"/>
</dbReference>
<dbReference type="InterPro" id="IPR036852">
    <property type="entry name" value="Peptidase_S8/S53_dom_sf"/>
</dbReference>
<keyword evidence="2" id="KW-0645">Protease</keyword>
<evidence type="ECO:0000256" key="5">
    <source>
        <dbReference type="ARBA" id="ARBA00022825"/>
    </source>
</evidence>
<dbReference type="SUPFAM" id="SSF52743">
    <property type="entry name" value="Subtilisin-like"/>
    <property type="match status" value="1"/>
</dbReference>
<evidence type="ECO:0000259" key="8">
    <source>
        <dbReference type="Pfam" id="PF17766"/>
    </source>
</evidence>
<organism evidence="9 10">
    <name type="scientific">Ilex paraguariensis</name>
    <name type="common">yerba mate</name>
    <dbReference type="NCBI Taxonomy" id="185542"/>
    <lineage>
        <taxon>Eukaryota</taxon>
        <taxon>Viridiplantae</taxon>
        <taxon>Streptophyta</taxon>
        <taxon>Embryophyta</taxon>
        <taxon>Tracheophyta</taxon>
        <taxon>Spermatophyta</taxon>
        <taxon>Magnoliopsida</taxon>
        <taxon>eudicotyledons</taxon>
        <taxon>Gunneridae</taxon>
        <taxon>Pentapetalae</taxon>
        <taxon>asterids</taxon>
        <taxon>campanulids</taxon>
        <taxon>Aquifoliales</taxon>
        <taxon>Aquifoliaceae</taxon>
        <taxon>Ilex</taxon>
    </lineage>
</organism>
<dbReference type="PANTHER" id="PTHR10795">
    <property type="entry name" value="PROPROTEIN CONVERTASE SUBTILISIN/KEXIN"/>
    <property type="match status" value="1"/>
</dbReference>
<evidence type="ECO:0000313" key="10">
    <source>
        <dbReference type="Proteomes" id="UP001642360"/>
    </source>
</evidence>
<comment type="similarity">
    <text evidence="1 6">Belongs to the peptidase S8 family.</text>
</comment>
<accession>A0ABC8QRI8</accession>
<gene>
    <name evidence="9" type="ORF">ILEXP_LOCUS2282</name>
</gene>
<dbReference type="InterPro" id="IPR041469">
    <property type="entry name" value="Subtilisin-like_FN3"/>
</dbReference>
<keyword evidence="10" id="KW-1185">Reference proteome</keyword>
<dbReference type="Gene3D" id="3.40.50.200">
    <property type="entry name" value="Peptidase S8/S53 domain"/>
    <property type="match status" value="1"/>
</dbReference>
<evidence type="ECO:0000313" key="9">
    <source>
        <dbReference type="EMBL" id="CAK9135336.1"/>
    </source>
</evidence>
<proteinExistence type="inferred from homology"/>
<keyword evidence="5" id="KW-0720">Serine protease</keyword>
<dbReference type="InterPro" id="IPR000209">
    <property type="entry name" value="Peptidase_S8/S53_dom"/>
</dbReference>
<name>A0ABC8QRI8_9AQUA</name>
<dbReference type="InterPro" id="IPR045051">
    <property type="entry name" value="SBT"/>
</dbReference>